<accession>A0AAD3H406</accession>
<keyword evidence="3" id="KW-1185">Reference proteome</keyword>
<feature type="compositionally biased region" description="Low complexity" evidence="1">
    <location>
        <begin position="93"/>
        <end position="116"/>
    </location>
</feature>
<gene>
    <name evidence="2" type="ORF">CTEN210_05977</name>
</gene>
<evidence type="ECO:0000313" key="3">
    <source>
        <dbReference type="Proteomes" id="UP001054902"/>
    </source>
</evidence>
<organism evidence="2 3">
    <name type="scientific">Chaetoceros tenuissimus</name>
    <dbReference type="NCBI Taxonomy" id="426638"/>
    <lineage>
        <taxon>Eukaryota</taxon>
        <taxon>Sar</taxon>
        <taxon>Stramenopiles</taxon>
        <taxon>Ochrophyta</taxon>
        <taxon>Bacillariophyta</taxon>
        <taxon>Coscinodiscophyceae</taxon>
        <taxon>Chaetocerotophycidae</taxon>
        <taxon>Chaetocerotales</taxon>
        <taxon>Chaetocerotaceae</taxon>
        <taxon>Chaetoceros</taxon>
    </lineage>
</organism>
<reference evidence="2 3" key="1">
    <citation type="journal article" date="2021" name="Sci. Rep.">
        <title>The genome of the diatom Chaetoceros tenuissimus carries an ancient integrated fragment of an extant virus.</title>
        <authorList>
            <person name="Hongo Y."/>
            <person name="Kimura K."/>
            <person name="Takaki Y."/>
            <person name="Yoshida Y."/>
            <person name="Baba S."/>
            <person name="Kobayashi G."/>
            <person name="Nagasaki K."/>
            <person name="Hano T."/>
            <person name="Tomaru Y."/>
        </authorList>
    </citation>
    <scope>NUCLEOTIDE SEQUENCE [LARGE SCALE GENOMIC DNA]</scope>
    <source>
        <strain evidence="2 3">NIES-3715</strain>
    </source>
</reference>
<evidence type="ECO:0000256" key="1">
    <source>
        <dbReference type="SAM" id="MobiDB-lite"/>
    </source>
</evidence>
<protein>
    <submittedName>
        <fullName evidence="2">Uncharacterized protein</fullName>
    </submittedName>
</protein>
<feature type="region of interest" description="Disordered" evidence="1">
    <location>
        <begin position="1"/>
        <end position="41"/>
    </location>
</feature>
<feature type="compositionally biased region" description="Low complexity" evidence="1">
    <location>
        <begin position="73"/>
        <end position="83"/>
    </location>
</feature>
<comment type="caution">
    <text evidence="2">The sequence shown here is derived from an EMBL/GenBank/DDBJ whole genome shotgun (WGS) entry which is preliminary data.</text>
</comment>
<name>A0AAD3H406_9STRA</name>
<feature type="region of interest" description="Disordered" evidence="1">
    <location>
        <begin position="73"/>
        <end position="116"/>
    </location>
</feature>
<sequence length="510" mass="57206">MHRTSSSLGAHHEGLHAMNDGSDNNKHSRLQHLSSPDSPIEAEARGIGHQTNSNSASNGDLSTGSFLSNNTGLSGYSTSSSQSKENRGHHHPSYSSASITSSIHSGNISHSSSIGLKRSSSRSVFSDAEMVHAQSQKLSLTNYFGHDINRYTNGSPDAPVFDSGLRSFIEPHINKARITRDERRRVILAKMGVQAHTIDGISIASNAFVPYPALRNERPFLFDVETHPLHRILAETIGVQDLSRLHEHPVKKKKDLLRPLLDERKRRAFHECYDNFVQTFCIPLVHSIAITKKMMSDITIDTNSDNICYRYQAFPCIRVIRPGEFSIGPHCDMSYGHSMGNINFHIPLTPTYGTNCVFTESHPGKEDWHPLKTKSVGLGYVFDGARCLHFTLENTTQSTRVSLDFRIAIYRDRKNGMGGLPRSMSNASMMMRHTILANRKHSEDDEEDRDLRDGLCCQKMLQDNYSETPGYYDEAFIDVGINTMNYAGPVVHKRNYKLLQPDKRVGFPFS</sequence>
<dbReference type="EMBL" id="BLLK01000038">
    <property type="protein sequence ID" value="GFH49501.1"/>
    <property type="molecule type" value="Genomic_DNA"/>
</dbReference>
<dbReference type="Proteomes" id="UP001054902">
    <property type="component" value="Unassembled WGS sequence"/>
</dbReference>
<dbReference type="AlphaFoldDB" id="A0AAD3H406"/>
<evidence type="ECO:0000313" key="2">
    <source>
        <dbReference type="EMBL" id="GFH49501.1"/>
    </source>
</evidence>
<proteinExistence type="predicted"/>